<feature type="region of interest" description="Disordered" evidence="1">
    <location>
        <begin position="51"/>
        <end position="70"/>
    </location>
</feature>
<evidence type="ECO:0000313" key="3">
    <source>
        <dbReference type="EMBL" id="MXU82722.1"/>
    </source>
</evidence>
<sequence length="70" mass="7960">MRITRLRVPRPWFQTICLRAVLSLLLQASNVTTVQCCTPPRFWQWHSNKGDGDSCPSVAPSQPASQQKHQ</sequence>
<feature type="chain" id="PRO_5025689013" evidence="2">
    <location>
        <begin position="37"/>
        <end position="70"/>
    </location>
</feature>
<keyword evidence="2" id="KW-0732">Signal</keyword>
<evidence type="ECO:0000256" key="1">
    <source>
        <dbReference type="SAM" id="MobiDB-lite"/>
    </source>
</evidence>
<name>A0A6B0TS58_IXORI</name>
<feature type="signal peptide" evidence="2">
    <location>
        <begin position="1"/>
        <end position="36"/>
    </location>
</feature>
<proteinExistence type="predicted"/>
<feature type="compositionally biased region" description="Polar residues" evidence="1">
    <location>
        <begin position="59"/>
        <end position="70"/>
    </location>
</feature>
<organism evidence="3">
    <name type="scientific">Ixodes ricinus</name>
    <name type="common">Common tick</name>
    <name type="synonym">Acarus ricinus</name>
    <dbReference type="NCBI Taxonomy" id="34613"/>
    <lineage>
        <taxon>Eukaryota</taxon>
        <taxon>Metazoa</taxon>
        <taxon>Ecdysozoa</taxon>
        <taxon>Arthropoda</taxon>
        <taxon>Chelicerata</taxon>
        <taxon>Arachnida</taxon>
        <taxon>Acari</taxon>
        <taxon>Parasitiformes</taxon>
        <taxon>Ixodida</taxon>
        <taxon>Ixodoidea</taxon>
        <taxon>Ixodidae</taxon>
        <taxon>Ixodinae</taxon>
        <taxon>Ixodes</taxon>
    </lineage>
</organism>
<accession>A0A6B0TS58</accession>
<protein>
    <submittedName>
        <fullName evidence="3">Putative secreted protein</fullName>
    </submittedName>
</protein>
<dbReference type="EMBL" id="GIFC01000639">
    <property type="protein sequence ID" value="MXU82722.1"/>
    <property type="molecule type" value="Transcribed_RNA"/>
</dbReference>
<dbReference type="AlphaFoldDB" id="A0A6B0TS58"/>
<reference evidence="3" key="1">
    <citation type="submission" date="2019-12" db="EMBL/GenBank/DDBJ databases">
        <title>An insight into the sialome of adult female Ixodes ricinus ticks feeding for 6 days.</title>
        <authorList>
            <person name="Perner J."/>
            <person name="Ribeiro J.M.C."/>
        </authorList>
    </citation>
    <scope>NUCLEOTIDE SEQUENCE</scope>
    <source>
        <strain evidence="3">Semi-engorged</strain>
        <tissue evidence="3">Salivary glands</tissue>
    </source>
</reference>
<evidence type="ECO:0000256" key="2">
    <source>
        <dbReference type="SAM" id="SignalP"/>
    </source>
</evidence>